<feature type="compositionally biased region" description="Polar residues" evidence="10">
    <location>
        <begin position="1"/>
        <end position="13"/>
    </location>
</feature>
<keyword evidence="7 12" id="KW-0378">Hydrolase</keyword>
<keyword evidence="6" id="KW-0833">Ubl conjugation pathway</keyword>
<dbReference type="Gene3D" id="3.90.70.10">
    <property type="entry name" value="Cysteine proteinases"/>
    <property type="match status" value="1"/>
</dbReference>
<feature type="region of interest" description="Disordered" evidence="10">
    <location>
        <begin position="1"/>
        <end position="94"/>
    </location>
</feature>
<feature type="region of interest" description="Disordered" evidence="10">
    <location>
        <begin position="2683"/>
        <end position="2751"/>
    </location>
</feature>
<dbReference type="GO" id="GO:0004843">
    <property type="term" value="F:cysteine-type deubiquitinase activity"/>
    <property type="evidence" value="ECO:0007669"/>
    <property type="project" value="UniProtKB-EC"/>
</dbReference>
<dbReference type="SUPFAM" id="SSF54001">
    <property type="entry name" value="Cysteine proteinases"/>
    <property type="match status" value="1"/>
</dbReference>
<feature type="domain" description="USP" evidence="11">
    <location>
        <begin position="1742"/>
        <end position="2127"/>
    </location>
</feature>
<dbReference type="PANTHER" id="PTHR24006:SF925">
    <property type="entry name" value="UBIQUITINYL HYDROLASE 1"/>
    <property type="match status" value="1"/>
</dbReference>
<evidence type="ECO:0000313" key="12">
    <source>
        <dbReference type="EMBL" id="KAI6647125.1"/>
    </source>
</evidence>
<dbReference type="SUPFAM" id="SSF48371">
    <property type="entry name" value="ARM repeat"/>
    <property type="match status" value="1"/>
</dbReference>
<keyword evidence="8" id="KW-0788">Thiol protease</keyword>
<evidence type="ECO:0000256" key="2">
    <source>
        <dbReference type="ARBA" id="ARBA00009085"/>
    </source>
</evidence>
<dbReference type="EC" id="3.4.19.12" evidence="3"/>
<feature type="compositionally biased region" description="Low complexity" evidence="10">
    <location>
        <begin position="16"/>
        <end position="53"/>
    </location>
</feature>
<feature type="compositionally biased region" description="Polar residues" evidence="10">
    <location>
        <begin position="150"/>
        <end position="174"/>
    </location>
</feature>
<feature type="compositionally biased region" description="Polar residues" evidence="10">
    <location>
        <begin position="2717"/>
        <end position="2731"/>
    </location>
</feature>
<dbReference type="InterPro" id="IPR021905">
    <property type="entry name" value="DUF3517"/>
</dbReference>
<dbReference type="Pfam" id="PF00443">
    <property type="entry name" value="UCH"/>
    <property type="match status" value="1"/>
</dbReference>
<dbReference type="Pfam" id="PF12030">
    <property type="entry name" value="DUF3517"/>
    <property type="match status" value="1"/>
</dbReference>
<feature type="region of interest" description="Disordered" evidence="10">
    <location>
        <begin position="107"/>
        <end position="174"/>
    </location>
</feature>
<dbReference type="InterPro" id="IPR016024">
    <property type="entry name" value="ARM-type_fold"/>
</dbReference>
<evidence type="ECO:0000256" key="4">
    <source>
        <dbReference type="ARBA" id="ARBA00022553"/>
    </source>
</evidence>
<feature type="region of interest" description="Disordered" evidence="10">
    <location>
        <begin position="1782"/>
        <end position="1815"/>
    </location>
</feature>
<dbReference type="GO" id="GO:0005634">
    <property type="term" value="C:nucleus"/>
    <property type="evidence" value="ECO:0007669"/>
    <property type="project" value="TreeGrafter"/>
</dbReference>
<feature type="compositionally biased region" description="Low complexity" evidence="10">
    <location>
        <begin position="132"/>
        <end position="149"/>
    </location>
</feature>
<evidence type="ECO:0000256" key="1">
    <source>
        <dbReference type="ARBA" id="ARBA00000707"/>
    </source>
</evidence>
<comment type="similarity">
    <text evidence="2">Belongs to the peptidase C19 family.</text>
</comment>
<comment type="caution">
    <text evidence="12">The sequence shown here is derived from an EMBL/GenBank/DDBJ whole genome shotgun (WGS) entry which is preliminary data.</text>
</comment>
<dbReference type="InterPro" id="IPR050164">
    <property type="entry name" value="Peptidase_C19"/>
</dbReference>
<proteinExistence type="inferred from homology"/>
<keyword evidence="9" id="KW-0175">Coiled coil</keyword>
<dbReference type="InterPro" id="IPR018200">
    <property type="entry name" value="USP_CS"/>
</dbReference>
<dbReference type="Pfam" id="PF22900">
    <property type="entry name" value="UCH_UBL1"/>
    <property type="match status" value="1"/>
</dbReference>
<keyword evidence="4" id="KW-0597">Phosphoprotein</keyword>
<protein>
    <recommendedName>
        <fullName evidence="3">ubiquitinyl hydrolase 1</fullName>
        <ecNumber evidence="3">3.4.19.12</ecNumber>
    </recommendedName>
</protein>
<feature type="region of interest" description="Disordered" evidence="10">
    <location>
        <begin position="1166"/>
        <end position="1193"/>
    </location>
</feature>
<dbReference type="InterPro" id="IPR055176">
    <property type="entry name" value="UBP24/USP9X/USP9Y_UBL"/>
</dbReference>
<evidence type="ECO:0000256" key="7">
    <source>
        <dbReference type="ARBA" id="ARBA00022801"/>
    </source>
</evidence>
<reference evidence="12 13" key="1">
    <citation type="journal article" date="2023" name="BMC Biol.">
        <title>The compact genome of the sponge Oopsacas minuta (Hexactinellida) is lacking key metazoan core genes.</title>
        <authorList>
            <person name="Santini S."/>
            <person name="Schenkelaars Q."/>
            <person name="Jourda C."/>
            <person name="Duchesne M."/>
            <person name="Belahbib H."/>
            <person name="Rocher C."/>
            <person name="Selva M."/>
            <person name="Riesgo A."/>
            <person name="Vervoort M."/>
            <person name="Leys S.P."/>
            <person name="Kodjabachian L."/>
            <person name="Le Bivic A."/>
            <person name="Borchiellini C."/>
            <person name="Claverie J.M."/>
            <person name="Renard E."/>
        </authorList>
    </citation>
    <scope>NUCLEOTIDE SEQUENCE [LARGE SCALE GENOMIC DNA]</scope>
    <source>
        <strain evidence="12">SPO-2</strain>
    </source>
</reference>
<dbReference type="GO" id="GO:0005829">
    <property type="term" value="C:cytosol"/>
    <property type="evidence" value="ECO:0007669"/>
    <property type="project" value="TreeGrafter"/>
</dbReference>
<evidence type="ECO:0000256" key="3">
    <source>
        <dbReference type="ARBA" id="ARBA00012759"/>
    </source>
</evidence>
<dbReference type="GO" id="GO:0016579">
    <property type="term" value="P:protein deubiquitination"/>
    <property type="evidence" value="ECO:0007669"/>
    <property type="project" value="InterPro"/>
</dbReference>
<dbReference type="InterPro" id="IPR001394">
    <property type="entry name" value="Peptidase_C19_UCH"/>
</dbReference>
<dbReference type="GO" id="GO:0016477">
    <property type="term" value="P:cell migration"/>
    <property type="evidence" value="ECO:0007669"/>
    <property type="project" value="TreeGrafter"/>
</dbReference>
<dbReference type="InterPro" id="IPR056850">
    <property type="entry name" value="ARM_UBP34_24_USP9X_Y"/>
</dbReference>
<evidence type="ECO:0000256" key="10">
    <source>
        <dbReference type="SAM" id="MobiDB-lite"/>
    </source>
</evidence>
<dbReference type="InterPro" id="IPR028889">
    <property type="entry name" value="USP"/>
</dbReference>
<sequence>MSVNTPSSPSQENIDSETTSSTHTSSSPNTTDEVITTTGVTTLSSIDSTTSTDGLPDYSQSVPADISFPEGMSSEGGHSSIDEGFSQDQTQDHDDIESTDARFQELEITVTRSTPEREQDAENMNIERALPSDSNSESNSNADSSSDNNRVVTNRGSTVTTHTQISLSQQQPHTQVRITQMQELVEEWEVLCDIQLSKEILDLTDYDPKTASMETPPPFPDDTLKRLDDLVNKPHWVIPVLPDSELEHLLKGCIMLAELGVDTYCDASKRFYKEGLTISFQKVLTDDAVYGWKHHIQLAINDCLLLLVRLCAVKMLDDDIAILDLLSVGLFPSSRFHMYNAAKLPRTVRVTHHFHHHITHEKQFDSVPESDPFSDTLFAYCPEGSPTRGWLVDLINVFGRLGGFDKLRKRVCNPTEGQEMNLILLCLLVKPWGHCAEYLTQTSLNRDMLPVVQKATEYLENLTDEDLKKETGKAESSRTDAFSLTLIHLKAILKRLREPNQELIERIDQLRLEMILRLLRLSSFSGKMNALNELNKIISNVASGGVYYQGQRTVLEDDWLNAQRLVNWLKDHEILKIVLKDNLHQAQYVDKLVRLLRFIIKEKALTIDDLNDVWRAQAGKHDIIVKNIYDLLAKVAWDFSPEQLDHLFQCFQSSWNGASKSMQEKLIEFIRRLAEDDKEGVMAQKVLGLLWNLAHSPECPTDILEQSLYALTKILEYSCSLDRETQKALYIKKCIEEIQSNNWVLPAIKLAKDLCCLFSEASSNFAHHQVVSFRGEMLRHLDNNYQVLNLLADNLSFYMDYSRTVRENLEKEFEKDPDKVQSHRAATFPDELIIDGHYSHSQQIKDRLSCIRFILKDGQLWLGLQQAIQIWVALTEKTVYLEDMEQCFAWFSRLVGDDPDLEAASSRTLFTQYILDIKPQALSELGMKCFEKFFKYVNYNEDKQSMRRRGWYQTNSLELVGLEYLWKLIMVADDSIAQQGIELLKEIFTNFHTDNTQGDSSPHLQLILSCMTQLQEGFDKLQEDKQDSNTNITDKKNDAEQVTRCLTLLRGFFDIMDEGFEKERVHFPPHGRSARGRPLTFIIKPTLAHNRNVDEFEVYSHSNDTVGSVRRQIQARMTQIHSHQQSISVDIGVNGELLPNEEDFRMVVAVPLKEKSVINVKVSGFQSGNSTPETSSDDEGIGQSGMTHSHKSTKEQNLPSVLFVQNKQRYCTNILFSLCDFAVQYGYSNIRDGVRLLLKLLPTDPELQGKVKKFFQQISQERVFQYEQLLGLFLSNEPCKVLYMLEIIHALLLPANENTGNHLQDFPKHFVNSYGIRLVSDLLMNNLFLSGSDYQMKKAAYIILLKCSKLLFTSVANARLLRISLMLKQEKTPTNEEYTAAVQLQDALKSIPNPNTETIIRNFSKPLSQQLGVVPEPEINWNQLVHALIRLSWGVSLGVFPYLKDVSKIEVGKLPKDQPSYTKLLEGEEISLAKEAIECLCIVLTLIPDYLPELTQTHREFRSYVLDILLRCRMKTVRNVAFDQFNILIMKSSHENIPTLFVELLVSALDTIAKEHAHISAEYFKLLCRLLSYAYNTNKAIPNIDDLLDKELKWLNKVREGANSPKKVTIEGPLLEGHLNLTVELIQFQSNEKKISLGGNGDESLIVVLLKEFIMPASYMVRKLREEDFELDPNEDVTPICTSQESMIAAFKLIRSLCNGCNENLKTLANELFSLYYSTKDNELTVWEYFPMMGPRPGKGFVGLKNAGATCYMNSVIQQLFMVPAIQGRIISLPKEKLFLPQTSVDETENGKEKNEEADKKNEEPKQDSQPEVQNIDLERRAYHVSVLAEMQAIFGHLSLSKLQYYTPQGFWKAFKLWGEPVNLKEQHDALEFYNSLVDSLDEGMKFIFGTKGASAELAGNFASQKICKDCPHRYVKEEQFTALSVEVRNQSHLQESLDLFVKGDLLEGNNAFFCEKCDKKVDTIMRTCIRHLPKVLVIQLKRFDYDWERETAIKFNDYFEFPRELDLGPYTEYHLAKKEEETIPETSDDGSAKYSLSGIVVHSGQAYGGHYYSFIKYKCNNSGESKWYKFDDMEVTEFRMEDYDELRNNCFGGEFQGEVYDPIAKRMQFRRQKRWWNAYLLVYERIEDIDLISTSTDPDKFKAPKEICKSVQKENLDYLNTKIQFGIEYFGFMKDLFKSNKYFILEHMQDNSETGPTSKDELEQLALHSIQLASKFIFGVGFHTKKSLRGLANEWYECYQALINSYASCRKWLADEILFKKPMYRFCEYLLDCPSTDIRVVFTKILVCLAKYSVNDGIYYPPRVPYGPENRDEDKRDDDEHETPTFSLLLRSTKPQTLPVPEPIIQIDSENAELRDHIMISCVNLLAYDLSPCAKYLSQYFAIFQMYCKLGRPECDHLLKLGVPELFMAAALHEGPGPPIISQSLDLAKLFSFVAILLRCYDISHLQQSANREAPLENSFKNGEPYSIMPENIQNRLFCKNSITLHTSYVNKMLEECPNSEECISLLKFCCWENWDFSLLVISEVIFELSNSHNYELRQFMDLMLNILMLEDSWQRKRVLLTLRGIANDVDSLFDIIHNSRMHYQKRAYLALKLVLQIVQFCPFTKDFLMNDYTIKRRYMMAVDWLNDELSRRMMTSAYSNYNNAWSHSTSNETSTNSLFLERTNSAQSLLVNAKLYYVPDQVTPPPVQDSGDETNSQDEGDKPTTVEVQEILDDSSPTSVEMNELTSHSSHPDNLDQIGQNSPPKSPID</sequence>
<dbReference type="GO" id="GO:0006508">
    <property type="term" value="P:proteolysis"/>
    <property type="evidence" value="ECO:0007669"/>
    <property type="project" value="UniProtKB-KW"/>
</dbReference>
<evidence type="ECO:0000256" key="9">
    <source>
        <dbReference type="SAM" id="Coils"/>
    </source>
</evidence>
<dbReference type="Proteomes" id="UP001165289">
    <property type="component" value="Unassembled WGS sequence"/>
</dbReference>
<dbReference type="PANTHER" id="PTHR24006">
    <property type="entry name" value="UBIQUITIN CARBOXYL-TERMINAL HYDROLASE"/>
    <property type="match status" value="1"/>
</dbReference>
<evidence type="ECO:0000256" key="8">
    <source>
        <dbReference type="ARBA" id="ARBA00022807"/>
    </source>
</evidence>
<evidence type="ECO:0000256" key="5">
    <source>
        <dbReference type="ARBA" id="ARBA00022670"/>
    </source>
</evidence>
<gene>
    <name evidence="12" type="ORF">LOD99_8861</name>
</gene>
<evidence type="ECO:0000256" key="6">
    <source>
        <dbReference type="ARBA" id="ARBA00022786"/>
    </source>
</evidence>
<dbReference type="Pfam" id="PF25010">
    <property type="entry name" value="ARM_UBP24_USP9X-Y"/>
    <property type="match status" value="1"/>
</dbReference>
<comment type="catalytic activity">
    <reaction evidence="1">
        <text>Thiol-dependent hydrolysis of ester, thioester, amide, peptide and isopeptide bonds formed by the C-terminal Gly of ubiquitin (a 76-residue protein attached to proteins as an intracellular targeting signal).</text>
        <dbReference type="EC" id="3.4.19.12"/>
    </reaction>
</comment>
<evidence type="ECO:0000259" key="11">
    <source>
        <dbReference type="PROSITE" id="PS50235"/>
    </source>
</evidence>
<dbReference type="PROSITE" id="PS50235">
    <property type="entry name" value="USP_3"/>
    <property type="match status" value="1"/>
</dbReference>
<dbReference type="InterPro" id="IPR038765">
    <property type="entry name" value="Papain-like_cys_pep_sf"/>
</dbReference>
<evidence type="ECO:0000313" key="13">
    <source>
        <dbReference type="Proteomes" id="UP001165289"/>
    </source>
</evidence>
<dbReference type="EMBL" id="JAKMXF010000345">
    <property type="protein sequence ID" value="KAI6647125.1"/>
    <property type="molecule type" value="Genomic_DNA"/>
</dbReference>
<keyword evidence="13" id="KW-1185">Reference proteome</keyword>
<dbReference type="CDD" id="cd02659">
    <property type="entry name" value="peptidase_C19C"/>
    <property type="match status" value="1"/>
</dbReference>
<feature type="compositionally biased region" description="Basic and acidic residues" evidence="10">
    <location>
        <begin position="1789"/>
        <end position="1809"/>
    </location>
</feature>
<accession>A0AAV7JEH3</accession>
<feature type="coiled-coil region" evidence="9">
    <location>
        <begin position="1011"/>
        <end position="1038"/>
    </location>
</feature>
<keyword evidence="5" id="KW-0645">Protease</keyword>
<dbReference type="PROSITE" id="PS00972">
    <property type="entry name" value="USP_1"/>
    <property type="match status" value="1"/>
</dbReference>
<dbReference type="PROSITE" id="PS00973">
    <property type="entry name" value="USP_2"/>
    <property type="match status" value="1"/>
</dbReference>
<organism evidence="12 13">
    <name type="scientific">Oopsacas minuta</name>
    <dbReference type="NCBI Taxonomy" id="111878"/>
    <lineage>
        <taxon>Eukaryota</taxon>
        <taxon>Metazoa</taxon>
        <taxon>Porifera</taxon>
        <taxon>Hexactinellida</taxon>
        <taxon>Hexasterophora</taxon>
        <taxon>Lyssacinosida</taxon>
        <taxon>Leucopsacidae</taxon>
        <taxon>Oopsacas</taxon>
    </lineage>
</organism>
<name>A0AAV7JEH3_9METZ</name>